<reference evidence="4" key="1">
    <citation type="submission" date="2022-09" db="EMBL/GenBank/DDBJ databases">
        <title>Comparative genomics and taxonomic characterization of three novel marine species of genus Reichenbachiella exhibiting antioxidant and polysaccharide degradation activities.</title>
        <authorList>
            <person name="Muhammad N."/>
            <person name="Lee Y.-J."/>
            <person name="Ko J."/>
            <person name="Kim S.-G."/>
        </authorList>
    </citation>
    <scope>NUCLEOTIDE SEQUENCE</scope>
    <source>
        <strain evidence="4">BKB1-1</strain>
    </source>
</reference>
<dbReference type="InterPro" id="IPR011250">
    <property type="entry name" value="OMP/PagP_B-barrel"/>
</dbReference>
<feature type="signal peptide" evidence="2">
    <location>
        <begin position="1"/>
        <end position="20"/>
    </location>
</feature>
<dbReference type="InterPro" id="IPR027385">
    <property type="entry name" value="Beta-barrel_OMP"/>
</dbReference>
<proteinExistence type="predicted"/>
<dbReference type="SUPFAM" id="SSF56925">
    <property type="entry name" value="OMPA-like"/>
    <property type="match status" value="1"/>
</dbReference>
<feature type="domain" description="Outer membrane protein beta-barrel" evidence="3">
    <location>
        <begin position="13"/>
        <end position="159"/>
    </location>
</feature>
<evidence type="ECO:0000313" key="5">
    <source>
        <dbReference type="Proteomes" id="UP001065174"/>
    </source>
</evidence>
<organism evidence="4 5">
    <name type="scientific">Reichenbachiella agarivorans</name>
    <dbReference type="NCBI Taxonomy" id="2979464"/>
    <lineage>
        <taxon>Bacteria</taxon>
        <taxon>Pseudomonadati</taxon>
        <taxon>Bacteroidota</taxon>
        <taxon>Cytophagia</taxon>
        <taxon>Cytophagales</taxon>
        <taxon>Reichenbachiellaceae</taxon>
        <taxon>Reichenbachiella</taxon>
    </lineage>
</organism>
<name>A0ABY6CSE3_9BACT</name>
<dbReference type="Gene3D" id="2.40.160.20">
    <property type="match status" value="1"/>
</dbReference>
<accession>A0ABY6CSE3</accession>
<dbReference type="EMBL" id="CP106679">
    <property type="protein sequence ID" value="UXP33441.1"/>
    <property type="molecule type" value="Genomic_DNA"/>
</dbReference>
<evidence type="ECO:0000259" key="3">
    <source>
        <dbReference type="Pfam" id="PF13505"/>
    </source>
</evidence>
<evidence type="ECO:0000256" key="2">
    <source>
        <dbReference type="SAM" id="SignalP"/>
    </source>
</evidence>
<protein>
    <submittedName>
        <fullName evidence="4">Porin family protein</fullName>
    </submittedName>
</protein>
<keyword evidence="1 2" id="KW-0732">Signal</keyword>
<gene>
    <name evidence="4" type="ORF">N6H18_05680</name>
</gene>
<dbReference type="Proteomes" id="UP001065174">
    <property type="component" value="Chromosome"/>
</dbReference>
<keyword evidence="5" id="KW-1185">Reference proteome</keyword>
<feature type="chain" id="PRO_5047076397" evidence="2">
    <location>
        <begin position="21"/>
        <end position="207"/>
    </location>
</feature>
<sequence length="207" mass="22710">MKRNLLITMIVFLLPMTTMAQAIEFSGYGGYMLSGRAQYYRGEVDVENSGIWGLTLGYDMGNGTQVQFLYTNSSADSETVDYDAILYPYHNLRLKMENFHLGVEKSLGGDELIRPYGVIGMGLTSYAPQEQGYDTRIFFSMGLGAGVKIFPTERIGLKMQARMFMPLLFDGVGIYCSSGSGCGGGSSFAVPILHGEFSGGVVFRIEK</sequence>
<evidence type="ECO:0000256" key="1">
    <source>
        <dbReference type="ARBA" id="ARBA00022729"/>
    </source>
</evidence>
<dbReference type="Pfam" id="PF13505">
    <property type="entry name" value="OMP_b-brl"/>
    <property type="match status" value="1"/>
</dbReference>
<evidence type="ECO:0000313" key="4">
    <source>
        <dbReference type="EMBL" id="UXP33441.1"/>
    </source>
</evidence>
<dbReference type="RefSeq" id="WP_262310870.1">
    <property type="nucleotide sequence ID" value="NZ_CP106679.1"/>
</dbReference>